<gene>
    <name evidence="2" type="ORF">FSB_LOCUS37133</name>
</gene>
<dbReference type="AlphaFoldDB" id="A0A2N9HC97"/>
<accession>A0A2N9HC97</accession>
<reference evidence="2" key="1">
    <citation type="submission" date="2018-02" db="EMBL/GenBank/DDBJ databases">
        <authorList>
            <person name="Cohen D.B."/>
            <person name="Kent A.D."/>
        </authorList>
    </citation>
    <scope>NUCLEOTIDE SEQUENCE</scope>
</reference>
<evidence type="ECO:0000313" key="2">
    <source>
        <dbReference type="EMBL" id="SPD09251.1"/>
    </source>
</evidence>
<sequence length="55" mass="5588">MRDTIEGMHSHNLNDCNITGNGNGSGGGGRHEGDGGYSCGDGDKSVIPVDGVRDV</sequence>
<protein>
    <submittedName>
        <fullName evidence="2">Uncharacterized protein</fullName>
    </submittedName>
</protein>
<proteinExistence type="predicted"/>
<evidence type="ECO:0000256" key="1">
    <source>
        <dbReference type="SAM" id="MobiDB-lite"/>
    </source>
</evidence>
<name>A0A2N9HC97_FAGSY</name>
<feature type="region of interest" description="Disordered" evidence="1">
    <location>
        <begin position="1"/>
        <end position="55"/>
    </location>
</feature>
<organism evidence="2">
    <name type="scientific">Fagus sylvatica</name>
    <name type="common">Beechnut</name>
    <dbReference type="NCBI Taxonomy" id="28930"/>
    <lineage>
        <taxon>Eukaryota</taxon>
        <taxon>Viridiplantae</taxon>
        <taxon>Streptophyta</taxon>
        <taxon>Embryophyta</taxon>
        <taxon>Tracheophyta</taxon>
        <taxon>Spermatophyta</taxon>
        <taxon>Magnoliopsida</taxon>
        <taxon>eudicotyledons</taxon>
        <taxon>Gunneridae</taxon>
        <taxon>Pentapetalae</taxon>
        <taxon>rosids</taxon>
        <taxon>fabids</taxon>
        <taxon>Fagales</taxon>
        <taxon>Fagaceae</taxon>
        <taxon>Fagus</taxon>
    </lineage>
</organism>
<dbReference type="EMBL" id="OIVN01003168">
    <property type="protein sequence ID" value="SPD09251.1"/>
    <property type="molecule type" value="Genomic_DNA"/>
</dbReference>